<feature type="compositionally biased region" description="Basic and acidic residues" evidence="1">
    <location>
        <begin position="41"/>
        <end position="50"/>
    </location>
</feature>
<name>A0AAD2CS57_9STRA</name>
<accession>A0AAD2CS57</accession>
<proteinExistence type="predicted"/>
<dbReference type="AlphaFoldDB" id="A0AAD2CS57"/>
<gene>
    <name evidence="2" type="ORF">CYCCA115_LOCUS9030</name>
</gene>
<feature type="compositionally biased region" description="Basic residues" evidence="1">
    <location>
        <begin position="51"/>
        <end position="65"/>
    </location>
</feature>
<dbReference type="EMBL" id="CAKOGP040001237">
    <property type="protein sequence ID" value="CAJ1944728.1"/>
    <property type="molecule type" value="Genomic_DNA"/>
</dbReference>
<protein>
    <submittedName>
        <fullName evidence="2">Uncharacterized protein</fullName>
    </submittedName>
</protein>
<comment type="caution">
    <text evidence="2">The sequence shown here is derived from an EMBL/GenBank/DDBJ whole genome shotgun (WGS) entry which is preliminary data.</text>
</comment>
<evidence type="ECO:0000313" key="2">
    <source>
        <dbReference type="EMBL" id="CAJ1944728.1"/>
    </source>
</evidence>
<reference evidence="2" key="1">
    <citation type="submission" date="2023-08" db="EMBL/GenBank/DDBJ databases">
        <authorList>
            <person name="Audoor S."/>
            <person name="Bilcke G."/>
        </authorList>
    </citation>
    <scope>NUCLEOTIDE SEQUENCE</scope>
</reference>
<evidence type="ECO:0000313" key="3">
    <source>
        <dbReference type="Proteomes" id="UP001295423"/>
    </source>
</evidence>
<organism evidence="2 3">
    <name type="scientific">Cylindrotheca closterium</name>
    <dbReference type="NCBI Taxonomy" id="2856"/>
    <lineage>
        <taxon>Eukaryota</taxon>
        <taxon>Sar</taxon>
        <taxon>Stramenopiles</taxon>
        <taxon>Ochrophyta</taxon>
        <taxon>Bacillariophyta</taxon>
        <taxon>Bacillariophyceae</taxon>
        <taxon>Bacillariophycidae</taxon>
        <taxon>Bacillariales</taxon>
        <taxon>Bacillariaceae</taxon>
        <taxon>Cylindrotheca</taxon>
    </lineage>
</organism>
<evidence type="ECO:0000256" key="1">
    <source>
        <dbReference type="SAM" id="MobiDB-lite"/>
    </source>
</evidence>
<keyword evidence="3" id="KW-1185">Reference proteome</keyword>
<sequence length="180" mass="20363">MFLISLRMRHKRLLLNRASAPLPSLPTRRGGGRNSNRGRGRGRDRDNGGRDRRKRNRNQHGRGGGRGRGGSRDHNGTVWSDDGTTILNNGGYSQDTWSRFSDRDRGVVLQARERANSRLMSECDIAELIVTANKMKSLHQHQLQHPPLAMLVVEFDVAVADMRPTIRFVLLVPFPLVFVF</sequence>
<feature type="region of interest" description="Disordered" evidence="1">
    <location>
        <begin position="17"/>
        <end position="85"/>
    </location>
</feature>
<dbReference type="Proteomes" id="UP001295423">
    <property type="component" value="Unassembled WGS sequence"/>
</dbReference>